<name>A0A7U2F426_PHANO</name>
<reference evidence="3" key="1">
    <citation type="journal article" date="2021" name="BMC Genomics">
        <title>Chromosome-level genome assembly and manually-curated proteome of model necrotroph Parastagonospora nodorum Sn15 reveals a genome-wide trove of candidate effector homologs, and redundancy of virulence-related functions within an accessory chromosome.</title>
        <authorList>
            <person name="Bertazzoni S."/>
            <person name="Jones D.A.B."/>
            <person name="Phan H.T."/>
            <person name="Tan K.-C."/>
            <person name="Hane J.K."/>
        </authorList>
    </citation>
    <scope>NUCLEOTIDE SEQUENCE [LARGE SCALE GENOMIC DNA]</scope>
    <source>
        <strain evidence="3">SN15 / ATCC MYA-4574 / FGSC 10173)</strain>
    </source>
</reference>
<dbReference type="AlphaFoldDB" id="A0A7U2F426"/>
<evidence type="ECO:0000313" key="2">
    <source>
        <dbReference type="EMBL" id="QRC98306.1"/>
    </source>
</evidence>
<protein>
    <submittedName>
        <fullName evidence="2">Uncharacterized protein</fullName>
    </submittedName>
</protein>
<sequence>MPPAADVIIATMASTRPYLMFGLLSVGIFANASAAIPPHLAVERQCSQRASRAKPPSVRRHSLSRAIPPRDRGHVRRRSQWSRLVASKVLSVGAACRSTDAGPGGAR</sequence>
<evidence type="ECO:0000313" key="3">
    <source>
        <dbReference type="Proteomes" id="UP000663193"/>
    </source>
</evidence>
<dbReference type="VEuPathDB" id="FungiDB:JI435_303180"/>
<evidence type="ECO:0000256" key="1">
    <source>
        <dbReference type="SAM" id="MobiDB-lite"/>
    </source>
</evidence>
<dbReference type="EMBL" id="CP069030">
    <property type="protein sequence ID" value="QRC98306.1"/>
    <property type="molecule type" value="Genomic_DNA"/>
</dbReference>
<dbReference type="Proteomes" id="UP000663193">
    <property type="component" value="Chromosome 8"/>
</dbReference>
<accession>A0A7U2F426</accession>
<keyword evidence="3" id="KW-1185">Reference proteome</keyword>
<proteinExistence type="predicted"/>
<gene>
    <name evidence="2" type="ORF">JI435_303180</name>
</gene>
<feature type="region of interest" description="Disordered" evidence="1">
    <location>
        <begin position="46"/>
        <end position="78"/>
    </location>
</feature>
<organism evidence="2 3">
    <name type="scientific">Phaeosphaeria nodorum (strain SN15 / ATCC MYA-4574 / FGSC 10173)</name>
    <name type="common">Glume blotch fungus</name>
    <name type="synonym">Parastagonospora nodorum</name>
    <dbReference type="NCBI Taxonomy" id="321614"/>
    <lineage>
        <taxon>Eukaryota</taxon>
        <taxon>Fungi</taxon>
        <taxon>Dikarya</taxon>
        <taxon>Ascomycota</taxon>
        <taxon>Pezizomycotina</taxon>
        <taxon>Dothideomycetes</taxon>
        <taxon>Pleosporomycetidae</taxon>
        <taxon>Pleosporales</taxon>
        <taxon>Pleosporineae</taxon>
        <taxon>Phaeosphaeriaceae</taxon>
        <taxon>Parastagonospora</taxon>
    </lineage>
</organism>